<feature type="transmembrane region" description="Helical" evidence="10">
    <location>
        <begin position="841"/>
        <end position="862"/>
    </location>
</feature>
<evidence type="ECO:0000256" key="3">
    <source>
        <dbReference type="ARBA" id="ARBA00004906"/>
    </source>
</evidence>
<comment type="subcellular location">
    <subcellularLocation>
        <location evidence="2">Endomembrane system</location>
        <topology evidence="2">Multi-pass membrane protein</topology>
    </subcellularLocation>
</comment>
<reference evidence="13" key="1">
    <citation type="submission" date="2021-01" db="UniProtKB">
        <authorList>
            <consortium name="EnsemblPlants"/>
        </authorList>
    </citation>
    <scope>IDENTIFICATION</scope>
</reference>
<evidence type="ECO:0000259" key="11">
    <source>
        <dbReference type="Pfam" id="PF11145"/>
    </source>
</evidence>
<keyword evidence="7" id="KW-0833">Ubl conjugation pathway</keyword>
<feature type="transmembrane region" description="Helical" evidence="10">
    <location>
        <begin position="12"/>
        <end position="29"/>
    </location>
</feature>
<dbReference type="PANTHER" id="PTHR33389:SF20">
    <property type="match status" value="1"/>
</dbReference>
<feature type="domain" description="DUF2921" evidence="12">
    <location>
        <begin position="521"/>
        <end position="651"/>
    </location>
</feature>
<dbReference type="InterPro" id="IPR057425">
    <property type="entry name" value="DUF2921_N"/>
</dbReference>
<feature type="domain" description="DUF2921" evidence="12">
    <location>
        <begin position="47"/>
        <end position="245"/>
    </location>
</feature>
<evidence type="ECO:0000256" key="1">
    <source>
        <dbReference type="ARBA" id="ARBA00000900"/>
    </source>
</evidence>
<proteinExistence type="predicted"/>
<protein>
    <recommendedName>
        <fullName evidence="4">RING-type E3 ubiquitin transferase</fullName>
        <ecNumber evidence="4">2.3.2.27</ecNumber>
    </recommendedName>
</protein>
<dbReference type="InterPro" id="IPR021319">
    <property type="entry name" value="DUF2921"/>
</dbReference>
<dbReference type="OMA" id="YLIGCRM"/>
<feature type="domain" description="DUF2921" evidence="12">
    <location>
        <begin position="268"/>
        <end position="431"/>
    </location>
</feature>
<dbReference type="EnsemblPlants" id="Kaladp0036s0128.1.v1.1">
    <property type="protein sequence ID" value="Kaladp0036s0128.1.v1.1"/>
    <property type="gene ID" value="Kaladp0036s0128.v1.1"/>
</dbReference>
<dbReference type="Pfam" id="PF11145">
    <property type="entry name" value="DUF2921"/>
    <property type="match status" value="1"/>
</dbReference>
<evidence type="ECO:0000256" key="6">
    <source>
        <dbReference type="ARBA" id="ARBA00022692"/>
    </source>
</evidence>
<evidence type="ECO:0000313" key="13">
    <source>
        <dbReference type="EnsemblPlants" id="Kaladp0036s0128.1.v1.1"/>
    </source>
</evidence>
<evidence type="ECO:0000256" key="5">
    <source>
        <dbReference type="ARBA" id="ARBA00022679"/>
    </source>
</evidence>
<organism evidence="13 14">
    <name type="scientific">Kalanchoe fedtschenkoi</name>
    <name type="common">Lavender scallops</name>
    <name type="synonym">South American air plant</name>
    <dbReference type="NCBI Taxonomy" id="63787"/>
    <lineage>
        <taxon>Eukaryota</taxon>
        <taxon>Viridiplantae</taxon>
        <taxon>Streptophyta</taxon>
        <taxon>Embryophyta</taxon>
        <taxon>Tracheophyta</taxon>
        <taxon>Spermatophyta</taxon>
        <taxon>Magnoliopsida</taxon>
        <taxon>eudicotyledons</taxon>
        <taxon>Gunneridae</taxon>
        <taxon>Pentapetalae</taxon>
        <taxon>Saxifragales</taxon>
        <taxon>Crassulaceae</taxon>
        <taxon>Kalanchoe</taxon>
    </lineage>
</organism>
<evidence type="ECO:0000313" key="14">
    <source>
        <dbReference type="Proteomes" id="UP000594263"/>
    </source>
</evidence>
<feature type="transmembrane region" description="Helical" evidence="10">
    <location>
        <begin position="811"/>
        <end position="835"/>
    </location>
</feature>
<evidence type="ECO:0000256" key="7">
    <source>
        <dbReference type="ARBA" id="ARBA00022786"/>
    </source>
</evidence>
<accession>A0A7N0TGC0</accession>
<dbReference type="GO" id="GO:0012505">
    <property type="term" value="C:endomembrane system"/>
    <property type="evidence" value="ECO:0007669"/>
    <property type="project" value="UniProtKB-SubCell"/>
</dbReference>
<keyword evidence="5" id="KW-0808">Transferase</keyword>
<keyword evidence="8 10" id="KW-1133">Transmembrane helix</keyword>
<keyword evidence="9 10" id="KW-0472">Membrane</keyword>
<evidence type="ECO:0000259" key="12">
    <source>
        <dbReference type="Pfam" id="PF25333"/>
    </source>
</evidence>
<dbReference type="AlphaFoldDB" id="A0A7N0TGC0"/>
<dbReference type="EC" id="2.3.2.27" evidence="4"/>
<dbReference type="Gramene" id="Kaladp0036s0128.1.v1.1">
    <property type="protein sequence ID" value="Kaladp0036s0128.1.v1.1"/>
    <property type="gene ID" value="Kaladp0036s0128.v1.1"/>
</dbReference>
<dbReference type="Proteomes" id="UP000594263">
    <property type="component" value="Unplaced"/>
</dbReference>
<feature type="domain" description="SWEET-like" evidence="11">
    <location>
        <begin position="665"/>
        <end position="950"/>
    </location>
</feature>
<evidence type="ECO:0000256" key="4">
    <source>
        <dbReference type="ARBA" id="ARBA00012483"/>
    </source>
</evidence>
<keyword evidence="6 10" id="KW-0812">Transmembrane</keyword>
<dbReference type="Pfam" id="PF25333">
    <property type="entry name" value="DUF2921_N"/>
    <property type="match status" value="3"/>
</dbReference>
<evidence type="ECO:0000256" key="8">
    <source>
        <dbReference type="ARBA" id="ARBA00022989"/>
    </source>
</evidence>
<evidence type="ECO:0000256" key="10">
    <source>
        <dbReference type="SAM" id="Phobius"/>
    </source>
</evidence>
<dbReference type="GO" id="GO:0061630">
    <property type="term" value="F:ubiquitin protein ligase activity"/>
    <property type="evidence" value="ECO:0007669"/>
    <property type="project" value="UniProtKB-EC"/>
</dbReference>
<comment type="catalytic activity">
    <reaction evidence="1">
        <text>S-ubiquitinyl-[E2 ubiquitin-conjugating enzyme]-L-cysteine + [acceptor protein]-L-lysine = [E2 ubiquitin-conjugating enzyme]-L-cysteine + N(6)-ubiquitinyl-[acceptor protein]-L-lysine.</text>
        <dbReference type="EC" id="2.3.2.27"/>
    </reaction>
</comment>
<name>A0A7N0TGC0_KALFE</name>
<evidence type="ECO:0000256" key="2">
    <source>
        <dbReference type="ARBA" id="ARBA00004127"/>
    </source>
</evidence>
<keyword evidence="14" id="KW-1185">Reference proteome</keyword>
<comment type="pathway">
    <text evidence="3">Protein modification; protein ubiquitination.</text>
</comment>
<dbReference type="PANTHER" id="PTHR33389">
    <property type="entry name" value="FAMILY PROTEIN, PUTATIVE (DUF2921)-RELATED"/>
    <property type="match status" value="1"/>
</dbReference>
<feature type="transmembrane region" description="Helical" evidence="10">
    <location>
        <begin position="927"/>
        <end position="944"/>
    </location>
</feature>
<evidence type="ECO:0000256" key="9">
    <source>
        <dbReference type="ARBA" id="ARBA00023136"/>
    </source>
</evidence>
<sequence length="955" mass="106858">MKIEEPSPFNGLPSLVVIILCCTFTAAYHDDDRALVFTYSRADEIENHCGTFLSSASVLGSEHGRDERLETELSFKYGDWEQGSNGSPWIPFDDPVARELNLPHTEPLRLVSFEVKDVSEDVIQVENSISIGGILSIGITAVGGFSYNLSERLVARPGLSVLTILFEGIYVENGGEILLCLLGRSALPSRQEFESSESQQALVSESNEILLVLKYPRVVNLANREIIGEMRSWSERGSASYFDAIRISSSRLGRDSEYRFSHDVLTARACSPHPSEMEMVENDAQRFNGSEFCKNLELLSFQAFTIDPDWNFDVKDTDLAKLGPFQVGREVNGEASLVISHIRCEHDEKDLETSKVFAVLRIFQTSTGLHIQKTRTGLSGTTMAAEGTFDASTGYLCMVGCLGGGGSGLEPCDSTISLHFPRKFSLTQRSVTLRSNIFDQYDYTYSSYDYSQMDLAFAARERSQTSKFGVLFSRYFHKYPGLVSKEIPDLVTSLNDVADSLQLDLVTLPSPFRSGEEANLIFVSLEVLSLGPFLGNAKTWYIDSIKPISKGAEDTVTNHQLLNVSLHLTFPDAPVRNISSLFLEGLYDSVVGEMYLTGCREVTSKGGLDCSIEAKIQYPLETTRWLKNPVVEISISSLRKEEDALYFQPISLHNLRIQHIWNLFEDVISRKAFEDTMRIMILLLTIFQVLWQLRHVKRNQAAAPYVSLVMLTLQMCEFSFHLAQTEAEFLLKSNDFALGTNVYNYLRHYQPAHQAANAVCRGLLYGALLVTAWLFKRVLESRNRLSSSNTVLLTEDSYFLRSSNATFRSEMTVLAITLAVNLLTVALLGIIHYILGVSPFLISPAACALLACDLFLVPQIVMNFSWLRGDNSASDDQPLCKGYYIRMTGMRVAACLYDYVRDPFPGPYGRAYELQAMKADYHSRNESVVLAIVLIGLAAVVRVQETYGRRKSKRL</sequence>